<dbReference type="InterPro" id="IPR036582">
    <property type="entry name" value="Mao_N_sf"/>
</dbReference>
<dbReference type="SUPFAM" id="SSF55383">
    <property type="entry name" value="Copper amine oxidase, domain N"/>
    <property type="match status" value="2"/>
</dbReference>
<feature type="signal peptide" evidence="2">
    <location>
        <begin position="1"/>
        <end position="28"/>
    </location>
</feature>
<evidence type="ECO:0000259" key="3">
    <source>
        <dbReference type="Pfam" id="PF07833"/>
    </source>
</evidence>
<name>A0ABV8K323_9BACL</name>
<accession>A0ABV8K323</accession>
<evidence type="ECO:0000256" key="1">
    <source>
        <dbReference type="SAM" id="MobiDB-lite"/>
    </source>
</evidence>
<gene>
    <name evidence="4" type="ORF">ACFOZ8_12190</name>
</gene>
<protein>
    <submittedName>
        <fullName evidence="4">Stalk domain-containing protein</fullName>
    </submittedName>
</protein>
<reference evidence="5" key="1">
    <citation type="journal article" date="2019" name="Int. J. Syst. Evol. Microbiol.">
        <title>The Global Catalogue of Microorganisms (GCM) 10K type strain sequencing project: providing services to taxonomists for standard genome sequencing and annotation.</title>
        <authorList>
            <consortium name="The Broad Institute Genomics Platform"/>
            <consortium name="The Broad Institute Genome Sequencing Center for Infectious Disease"/>
            <person name="Wu L."/>
            <person name="Ma J."/>
        </authorList>
    </citation>
    <scope>NUCLEOTIDE SEQUENCE [LARGE SCALE GENOMIC DNA]</scope>
    <source>
        <strain evidence="5">IBRC-M 10987</strain>
    </source>
</reference>
<feature type="chain" id="PRO_5047499950" evidence="2">
    <location>
        <begin position="29"/>
        <end position="330"/>
    </location>
</feature>
<dbReference type="Proteomes" id="UP001595715">
    <property type="component" value="Unassembled WGS sequence"/>
</dbReference>
<sequence>MRLLKNSKLLIALGVTFSAILTLQTMVAAAPTTTQPKVTTGAYQLVFDGKVLQLPEGQHIFALNGTTYVPMRFVSYALKKSVQWDSSSNRVTVKDPTKSETIALNEFLMNAMGTGLNKGGSTVQVKPVAAKFVFDGATKALPKGQGAYALNGTIYVPLRFMSESAGSTIYWDAKAQQISARSKGFNPNAGTSTGGNGISGSTDGGQANNNGQTSGGTSGSTGGGTASKPSYESITSNAQARLTNLQNSCQAALMDIGIQYISTEDAKTKESLKNKGYAQLDSCTSSFNQVLTETEAQLTANGYSTAILADYRQTFNAQVEKGREIMAGML</sequence>
<feature type="compositionally biased region" description="Gly residues" evidence="1">
    <location>
        <begin position="213"/>
        <end position="225"/>
    </location>
</feature>
<keyword evidence="2" id="KW-0732">Signal</keyword>
<feature type="domain" description="Copper amine oxidase-like N-terminal" evidence="3">
    <location>
        <begin position="117"/>
        <end position="179"/>
    </location>
</feature>
<dbReference type="EMBL" id="JBHSAM010000025">
    <property type="protein sequence ID" value="MFC4100407.1"/>
    <property type="molecule type" value="Genomic_DNA"/>
</dbReference>
<evidence type="ECO:0000313" key="4">
    <source>
        <dbReference type="EMBL" id="MFC4100407.1"/>
    </source>
</evidence>
<evidence type="ECO:0000256" key="2">
    <source>
        <dbReference type="SAM" id="SignalP"/>
    </source>
</evidence>
<feature type="region of interest" description="Disordered" evidence="1">
    <location>
        <begin position="182"/>
        <end position="232"/>
    </location>
</feature>
<evidence type="ECO:0000313" key="5">
    <source>
        <dbReference type="Proteomes" id="UP001595715"/>
    </source>
</evidence>
<dbReference type="Gene3D" id="3.30.457.10">
    <property type="entry name" value="Copper amine oxidase-like, N-terminal domain"/>
    <property type="match status" value="1"/>
</dbReference>
<proteinExistence type="predicted"/>
<dbReference type="Pfam" id="PF07833">
    <property type="entry name" value="Cu_amine_oxidN1"/>
    <property type="match status" value="2"/>
</dbReference>
<feature type="domain" description="Copper amine oxidase-like N-terminal" evidence="3">
    <location>
        <begin position="26"/>
        <end position="92"/>
    </location>
</feature>
<comment type="caution">
    <text evidence="4">The sequence shown here is derived from an EMBL/GenBank/DDBJ whole genome shotgun (WGS) entry which is preliminary data.</text>
</comment>
<organism evidence="4 5">
    <name type="scientific">Paenibacillus xanthanilyticus</name>
    <dbReference type="NCBI Taxonomy" id="1783531"/>
    <lineage>
        <taxon>Bacteria</taxon>
        <taxon>Bacillati</taxon>
        <taxon>Bacillota</taxon>
        <taxon>Bacilli</taxon>
        <taxon>Bacillales</taxon>
        <taxon>Paenibacillaceae</taxon>
        <taxon>Paenibacillus</taxon>
    </lineage>
</organism>
<feature type="compositionally biased region" description="Low complexity" evidence="1">
    <location>
        <begin position="199"/>
        <end position="212"/>
    </location>
</feature>
<dbReference type="InterPro" id="IPR012854">
    <property type="entry name" value="Cu_amine_oxidase-like_N"/>
</dbReference>
<dbReference type="RefSeq" id="WP_377719075.1">
    <property type="nucleotide sequence ID" value="NZ_JBHSAM010000025.1"/>
</dbReference>
<keyword evidence="5" id="KW-1185">Reference proteome</keyword>